<dbReference type="EMBL" id="ABCB02000016">
    <property type="protein sequence ID" value="EDO62269.1"/>
    <property type="molecule type" value="Genomic_DNA"/>
</dbReference>
<sequence>MFIVAAARSLKAKTAETACSKGAGSPLWIFAPCGLFRGGCPAAKASAVSLPRELLSIL</sequence>
<dbReference type="HOGENOM" id="CLU_2971356_0_0_9"/>
<gene>
    <name evidence="1" type="ORF">CLOLEP_01130</name>
</gene>
<reference evidence="1 2" key="1">
    <citation type="submission" date="2007-08" db="EMBL/GenBank/DDBJ databases">
        <title>Draft genome sequence of Clostridium leptum (DSM 753).</title>
        <authorList>
            <person name="Sudarsanam P."/>
            <person name="Ley R."/>
            <person name="Guruge J."/>
            <person name="Turnbaugh P.J."/>
            <person name="Mahowald M."/>
            <person name="Liep D."/>
            <person name="Gordon J."/>
        </authorList>
    </citation>
    <scope>NUCLEOTIDE SEQUENCE [LARGE SCALE GENOMIC DNA]</scope>
    <source>
        <strain evidence="1 2">DSM 753</strain>
    </source>
</reference>
<accession>A7VRE7</accession>
<evidence type="ECO:0000313" key="2">
    <source>
        <dbReference type="Proteomes" id="UP000003490"/>
    </source>
</evidence>
<organism evidence="1 2">
    <name type="scientific">[Clostridium] leptum DSM 753</name>
    <dbReference type="NCBI Taxonomy" id="428125"/>
    <lineage>
        <taxon>Bacteria</taxon>
        <taxon>Bacillati</taxon>
        <taxon>Bacillota</taxon>
        <taxon>Clostridia</taxon>
        <taxon>Eubacteriales</taxon>
        <taxon>Oscillospiraceae</taxon>
        <taxon>Oscillospiraceae incertae sedis</taxon>
    </lineage>
</organism>
<protein>
    <submittedName>
        <fullName evidence="1">Uncharacterized protein</fullName>
    </submittedName>
</protein>
<dbReference type="Proteomes" id="UP000003490">
    <property type="component" value="Unassembled WGS sequence"/>
</dbReference>
<reference evidence="1 2" key="2">
    <citation type="submission" date="2007-08" db="EMBL/GenBank/DDBJ databases">
        <authorList>
            <person name="Fulton L."/>
            <person name="Clifton S."/>
            <person name="Fulton B."/>
            <person name="Xu J."/>
            <person name="Minx P."/>
            <person name="Pepin K.H."/>
            <person name="Johnson M."/>
            <person name="Thiruvilangam P."/>
            <person name="Bhonagiri V."/>
            <person name="Nash W.E."/>
            <person name="Wang C."/>
            <person name="Mardis E.R."/>
            <person name="Wilson R.K."/>
        </authorList>
    </citation>
    <scope>NUCLEOTIDE SEQUENCE [LARGE SCALE GENOMIC DNA]</scope>
    <source>
        <strain evidence="1 2">DSM 753</strain>
    </source>
</reference>
<evidence type="ECO:0000313" key="1">
    <source>
        <dbReference type="EMBL" id="EDO62269.1"/>
    </source>
</evidence>
<comment type="caution">
    <text evidence="1">The sequence shown here is derived from an EMBL/GenBank/DDBJ whole genome shotgun (WGS) entry which is preliminary data.</text>
</comment>
<name>A7VRE7_9FIRM</name>
<proteinExistence type="predicted"/>
<dbReference type="AlphaFoldDB" id="A7VRE7"/>